<reference evidence="3" key="1">
    <citation type="submission" date="2020-06" db="EMBL/GenBank/DDBJ databases">
        <title>Draft genome of Bugula neritina, a colonial animal packing powerful symbionts and potential medicines.</title>
        <authorList>
            <person name="Rayko M."/>
        </authorList>
    </citation>
    <scope>NUCLEOTIDE SEQUENCE [LARGE SCALE GENOMIC DNA]</scope>
    <source>
        <strain evidence="3">Kwan_BN1</strain>
    </source>
</reference>
<dbReference type="Proteomes" id="UP000593567">
    <property type="component" value="Unassembled WGS sequence"/>
</dbReference>
<protein>
    <submittedName>
        <fullName evidence="3">Uncharacterized protein</fullName>
    </submittedName>
</protein>
<feature type="transmembrane region" description="Helical" evidence="1">
    <location>
        <begin position="74"/>
        <end position="93"/>
    </location>
</feature>
<feature type="transmembrane region" description="Helical" evidence="1">
    <location>
        <begin position="195"/>
        <end position="215"/>
    </location>
</feature>
<keyword evidence="1" id="KW-1133">Transmembrane helix</keyword>
<feature type="transmembrane region" description="Helical" evidence="1">
    <location>
        <begin position="153"/>
        <end position="175"/>
    </location>
</feature>
<dbReference type="OrthoDB" id="2372673at2759"/>
<gene>
    <name evidence="3" type="ORF">EB796_021618</name>
</gene>
<keyword evidence="4" id="KW-1185">Reference proteome</keyword>
<organism evidence="3 4">
    <name type="scientific">Bugula neritina</name>
    <name type="common">Brown bryozoan</name>
    <name type="synonym">Sertularia neritina</name>
    <dbReference type="NCBI Taxonomy" id="10212"/>
    <lineage>
        <taxon>Eukaryota</taxon>
        <taxon>Metazoa</taxon>
        <taxon>Spiralia</taxon>
        <taxon>Lophotrochozoa</taxon>
        <taxon>Bryozoa</taxon>
        <taxon>Gymnolaemata</taxon>
        <taxon>Cheilostomatida</taxon>
        <taxon>Flustrina</taxon>
        <taxon>Buguloidea</taxon>
        <taxon>Bugulidae</taxon>
        <taxon>Bugula</taxon>
    </lineage>
</organism>
<feature type="signal peptide" evidence="2">
    <location>
        <begin position="1"/>
        <end position="17"/>
    </location>
</feature>
<accession>A0A7J7J339</accession>
<dbReference type="EMBL" id="VXIV02003194">
    <property type="protein sequence ID" value="KAF6020071.1"/>
    <property type="molecule type" value="Genomic_DNA"/>
</dbReference>
<dbReference type="AlphaFoldDB" id="A0A7J7J339"/>
<proteinExistence type="predicted"/>
<keyword evidence="2" id="KW-0732">Signal</keyword>
<sequence>MLQTNWLLTFTIGAALATAGGDGLKTTRYYTQNSYFVFALLHISLIVSPLNVYMLWEQTGFQTMFYYDASMHGILPSLNVAVYTVSGIIGFMICREFVRQNKELAAYTVWTGSYSAMLAIVSIHYDRVLYPGGIREFYDGKIYELHEFFVSELFKILVFSLILIVTPVFYAQLFWPSREGYMTKSRKSNIKWYCAKAYITEGIVAMSLYAVVKMVKLTPDSWGWDRLISIAIGHTIGAMFLAPVFLMSTRYVITKQIDIRRAKAGASTKRRKANHVISQKRVSFNNCNEPDDEMKYNIDANGEPVHSLAEDKQE</sequence>
<evidence type="ECO:0000256" key="2">
    <source>
        <dbReference type="SAM" id="SignalP"/>
    </source>
</evidence>
<feature type="transmembrane region" description="Helical" evidence="1">
    <location>
        <begin position="105"/>
        <end position="125"/>
    </location>
</feature>
<feature type="chain" id="PRO_5029602782" evidence="2">
    <location>
        <begin position="18"/>
        <end position="314"/>
    </location>
</feature>
<evidence type="ECO:0000313" key="4">
    <source>
        <dbReference type="Proteomes" id="UP000593567"/>
    </source>
</evidence>
<evidence type="ECO:0000256" key="1">
    <source>
        <dbReference type="SAM" id="Phobius"/>
    </source>
</evidence>
<name>A0A7J7J339_BUGNE</name>
<evidence type="ECO:0000313" key="3">
    <source>
        <dbReference type="EMBL" id="KAF6020071.1"/>
    </source>
</evidence>
<comment type="caution">
    <text evidence="3">The sequence shown here is derived from an EMBL/GenBank/DDBJ whole genome shotgun (WGS) entry which is preliminary data.</text>
</comment>
<keyword evidence="1" id="KW-0812">Transmembrane</keyword>
<feature type="transmembrane region" description="Helical" evidence="1">
    <location>
        <begin position="36"/>
        <end position="54"/>
    </location>
</feature>
<feature type="transmembrane region" description="Helical" evidence="1">
    <location>
        <begin position="227"/>
        <end position="253"/>
    </location>
</feature>
<keyword evidence="1" id="KW-0472">Membrane</keyword>